<evidence type="ECO:0000313" key="3">
    <source>
        <dbReference type="Proteomes" id="UP001458880"/>
    </source>
</evidence>
<accession>A0AAW1LRW3</accession>
<dbReference type="EMBL" id="JASPKY010000105">
    <property type="protein sequence ID" value="KAK9737073.1"/>
    <property type="molecule type" value="Genomic_DNA"/>
</dbReference>
<sequence length="99" mass="11198">MYYTLSLEVYVGLQPEGPYHVKNDAKSIVIRLIAPISGTGRNITSDNWFTSFPLIQTLLDDHRLTCVGTVKNVKGNLRQYLQTPAAVPYIQVYLDIKEI</sequence>
<evidence type="ECO:0000313" key="2">
    <source>
        <dbReference type="EMBL" id="KAK9737073.1"/>
    </source>
</evidence>
<dbReference type="AlphaFoldDB" id="A0AAW1LRW3"/>
<proteinExistence type="predicted"/>
<protein>
    <submittedName>
        <fullName evidence="2">Transposase IS4</fullName>
    </submittedName>
</protein>
<organism evidence="2 3">
    <name type="scientific">Popillia japonica</name>
    <name type="common">Japanese beetle</name>
    <dbReference type="NCBI Taxonomy" id="7064"/>
    <lineage>
        <taxon>Eukaryota</taxon>
        <taxon>Metazoa</taxon>
        <taxon>Ecdysozoa</taxon>
        <taxon>Arthropoda</taxon>
        <taxon>Hexapoda</taxon>
        <taxon>Insecta</taxon>
        <taxon>Pterygota</taxon>
        <taxon>Neoptera</taxon>
        <taxon>Endopterygota</taxon>
        <taxon>Coleoptera</taxon>
        <taxon>Polyphaga</taxon>
        <taxon>Scarabaeiformia</taxon>
        <taxon>Scarabaeidae</taxon>
        <taxon>Rutelinae</taxon>
        <taxon>Popillia</taxon>
    </lineage>
</organism>
<comment type="caution">
    <text evidence="2">The sequence shown here is derived from an EMBL/GenBank/DDBJ whole genome shotgun (WGS) entry which is preliminary data.</text>
</comment>
<gene>
    <name evidence="2" type="ORF">QE152_g11019</name>
</gene>
<keyword evidence="3" id="KW-1185">Reference proteome</keyword>
<dbReference type="InterPro" id="IPR029526">
    <property type="entry name" value="PGBD"/>
</dbReference>
<reference evidence="2 3" key="1">
    <citation type="journal article" date="2024" name="BMC Genomics">
        <title>De novo assembly and annotation of Popillia japonica's genome with initial clues to its potential as an invasive pest.</title>
        <authorList>
            <person name="Cucini C."/>
            <person name="Boschi S."/>
            <person name="Funari R."/>
            <person name="Cardaioli E."/>
            <person name="Iannotti N."/>
            <person name="Marturano G."/>
            <person name="Paoli F."/>
            <person name="Bruttini M."/>
            <person name="Carapelli A."/>
            <person name="Frati F."/>
            <person name="Nardi F."/>
        </authorList>
    </citation>
    <scope>NUCLEOTIDE SEQUENCE [LARGE SCALE GENOMIC DNA]</scope>
    <source>
        <strain evidence="2">DMR45628</strain>
    </source>
</reference>
<dbReference type="Proteomes" id="UP001458880">
    <property type="component" value="Unassembled WGS sequence"/>
</dbReference>
<name>A0AAW1LRW3_POPJA</name>
<dbReference type="Pfam" id="PF13843">
    <property type="entry name" value="DDE_Tnp_1_7"/>
    <property type="match status" value="1"/>
</dbReference>
<feature type="domain" description="PiggyBac transposable element-derived protein" evidence="1">
    <location>
        <begin position="3"/>
        <end position="79"/>
    </location>
</feature>
<evidence type="ECO:0000259" key="1">
    <source>
        <dbReference type="Pfam" id="PF13843"/>
    </source>
</evidence>